<reference evidence="1" key="1">
    <citation type="submission" date="2022-08" db="EMBL/GenBank/DDBJ databases">
        <title>Genomic Encyclopedia of Type Strains, Phase V (KMG-V): Genome sequencing to study the core and pangenomes of soil and plant-associated prokaryotes.</title>
        <authorList>
            <person name="Whitman W."/>
        </authorList>
    </citation>
    <scope>NUCLEOTIDE SEQUENCE</scope>
    <source>
        <strain evidence="1">PS</strain>
    </source>
</reference>
<keyword evidence="2" id="KW-1185">Reference proteome</keyword>
<protein>
    <submittedName>
        <fullName evidence="1">GTP cyclohydrolase III</fullName>
    </submittedName>
</protein>
<proteinExistence type="predicted"/>
<evidence type="ECO:0000313" key="2">
    <source>
        <dbReference type="Proteomes" id="UP001140258"/>
    </source>
</evidence>
<evidence type="ECO:0000313" key="1">
    <source>
        <dbReference type="EMBL" id="MCS3921992.1"/>
    </source>
</evidence>
<dbReference type="Proteomes" id="UP001140258">
    <property type="component" value="Unassembled WGS sequence"/>
</dbReference>
<dbReference type="EMBL" id="JANUCQ010000002">
    <property type="protein sequence ID" value="MCS3921992.1"/>
    <property type="molecule type" value="Genomic_DNA"/>
</dbReference>
<organism evidence="1 2">
    <name type="scientific">Methanococcus voltae PS</name>
    <dbReference type="NCBI Taxonomy" id="523842"/>
    <lineage>
        <taxon>Archaea</taxon>
        <taxon>Methanobacteriati</taxon>
        <taxon>Methanobacteriota</taxon>
        <taxon>Methanomada group</taxon>
        <taxon>Methanococci</taxon>
        <taxon>Methanococcales</taxon>
        <taxon>Methanococcaceae</taxon>
        <taxon>Methanococcus</taxon>
    </lineage>
</organism>
<comment type="caution">
    <text evidence="1">The sequence shown here is derived from an EMBL/GenBank/DDBJ whole genome shotgun (WGS) entry which is preliminary data.</text>
</comment>
<gene>
    <name evidence="1" type="ORF">M2325_000677</name>
</gene>
<dbReference type="RefSeq" id="WP_259051077.1">
    <property type="nucleotide sequence ID" value="NZ_JANUCQ010000002.1"/>
</dbReference>
<name>A0ABT2EVK0_METVO</name>
<sequence length="82" mass="9861">MEKILYKFKNDYTDFEITPFENGKEKETMILHIDIGESTTKEDILEMFESYILDFIDEKIDLDKCEFIKKEDGYTYIILAEE</sequence>
<accession>A0ABT2EVK0</accession>